<reference evidence="2 3" key="1">
    <citation type="submission" date="2020-04" db="EMBL/GenBank/DDBJ databases">
        <title>MicrobeNet Type strains.</title>
        <authorList>
            <person name="Nicholson A.C."/>
        </authorList>
    </citation>
    <scope>NUCLEOTIDE SEQUENCE [LARGE SCALE GENOMIC DNA]</scope>
    <source>
        <strain evidence="2 3">DSM 44956</strain>
    </source>
</reference>
<dbReference type="Gene3D" id="3.40.50.720">
    <property type="entry name" value="NAD(P)-binding Rossmann-like Domain"/>
    <property type="match status" value="1"/>
</dbReference>
<sequence>MTYLVTGVRGIVGRAVVDQLRAAGRSVRAASSRPADTTVPDGVELVGLDPTDPGSVTTALTGIEKIFCYAAAEGIDNFIDAAKAAGVAHIVLLSSIAAANGHNPIGARHLAVENTLRASGLPLTVLRPGAFAANARTWFPTIRADRVVRVPFPGLQLTPIHEDDIAAAAVTALDDPSHAGKIYPLTGPESLSHRQQVAAISAALGEPIELIELSYEEAADVYYRPVLDMWAEAGTQPSPVGPTSQSITGTPARTFAQWAVDHVNDYR</sequence>
<dbReference type="PANTHER" id="PTHR43162">
    <property type="match status" value="1"/>
</dbReference>
<dbReference type="AlphaFoldDB" id="A0A7X6L650"/>
<dbReference type="EMBL" id="JAAXOS010000009">
    <property type="protein sequence ID" value="NKY28529.1"/>
    <property type="molecule type" value="Genomic_DNA"/>
</dbReference>
<protein>
    <submittedName>
        <fullName evidence="2">NAD(P)H-binding protein</fullName>
    </submittedName>
</protein>
<dbReference type="Proteomes" id="UP000540698">
    <property type="component" value="Unassembled WGS sequence"/>
</dbReference>
<dbReference type="Pfam" id="PF13460">
    <property type="entry name" value="NAD_binding_10"/>
    <property type="match status" value="1"/>
</dbReference>
<proteinExistence type="predicted"/>
<dbReference type="InterPro" id="IPR016040">
    <property type="entry name" value="NAD(P)-bd_dom"/>
</dbReference>
<accession>A0A7X6L650</accession>
<comment type="caution">
    <text evidence="2">The sequence shown here is derived from an EMBL/GenBank/DDBJ whole genome shotgun (WGS) entry which is preliminary data.</text>
</comment>
<gene>
    <name evidence="2" type="ORF">HGB38_20200</name>
</gene>
<dbReference type="RefSeq" id="WP_062973357.1">
    <property type="nucleotide sequence ID" value="NZ_JAAXOS010000009.1"/>
</dbReference>
<organism evidence="2 3">
    <name type="scientific">Nocardia gamkensis</name>
    <dbReference type="NCBI Taxonomy" id="352869"/>
    <lineage>
        <taxon>Bacteria</taxon>
        <taxon>Bacillati</taxon>
        <taxon>Actinomycetota</taxon>
        <taxon>Actinomycetes</taxon>
        <taxon>Mycobacteriales</taxon>
        <taxon>Nocardiaceae</taxon>
        <taxon>Nocardia</taxon>
    </lineage>
</organism>
<evidence type="ECO:0000313" key="3">
    <source>
        <dbReference type="Proteomes" id="UP000540698"/>
    </source>
</evidence>
<dbReference type="InterPro" id="IPR036291">
    <property type="entry name" value="NAD(P)-bd_dom_sf"/>
</dbReference>
<name>A0A7X6L650_9NOCA</name>
<evidence type="ECO:0000313" key="2">
    <source>
        <dbReference type="EMBL" id="NKY28529.1"/>
    </source>
</evidence>
<dbReference type="InterPro" id="IPR051604">
    <property type="entry name" value="Ergot_Alk_Oxidoreductase"/>
</dbReference>
<keyword evidence="3" id="KW-1185">Reference proteome</keyword>
<feature type="domain" description="NAD(P)-binding" evidence="1">
    <location>
        <begin position="7"/>
        <end position="176"/>
    </location>
</feature>
<dbReference type="SUPFAM" id="SSF51735">
    <property type="entry name" value="NAD(P)-binding Rossmann-fold domains"/>
    <property type="match status" value="1"/>
</dbReference>
<dbReference type="PANTHER" id="PTHR43162:SF1">
    <property type="entry name" value="PRESTALK A DIFFERENTIATION PROTEIN A"/>
    <property type="match status" value="1"/>
</dbReference>
<evidence type="ECO:0000259" key="1">
    <source>
        <dbReference type="Pfam" id="PF13460"/>
    </source>
</evidence>